<dbReference type="InterPro" id="IPR038081">
    <property type="entry name" value="CalX-like_sf"/>
</dbReference>
<organism evidence="6 7">
    <name type="scientific">Stichopus japonicus</name>
    <name type="common">Sea cucumber</name>
    <dbReference type="NCBI Taxonomy" id="307972"/>
    <lineage>
        <taxon>Eukaryota</taxon>
        <taxon>Metazoa</taxon>
        <taxon>Echinodermata</taxon>
        <taxon>Eleutherozoa</taxon>
        <taxon>Echinozoa</taxon>
        <taxon>Holothuroidea</taxon>
        <taxon>Aspidochirotacea</taxon>
        <taxon>Aspidochirotida</taxon>
        <taxon>Stichopodidae</taxon>
        <taxon>Apostichopus</taxon>
    </lineage>
</organism>
<feature type="transmembrane region" description="Helical" evidence="4">
    <location>
        <begin position="6"/>
        <end position="25"/>
    </location>
</feature>
<dbReference type="GO" id="GO:0007154">
    <property type="term" value="P:cell communication"/>
    <property type="evidence" value="ECO:0007669"/>
    <property type="project" value="InterPro"/>
</dbReference>
<dbReference type="Gene3D" id="2.60.40.2030">
    <property type="match status" value="2"/>
</dbReference>
<dbReference type="AlphaFoldDB" id="A0A2G8KBT3"/>
<dbReference type="EMBL" id="MRZV01000712">
    <property type="protein sequence ID" value="PIK45466.1"/>
    <property type="molecule type" value="Genomic_DNA"/>
</dbReference>
<keyword evidence="2" id="KW-0677">Repeat</keyword>
<dbReference type="Proteomes" id="UP000230750">
    <property type="component" value="Unassembled WGS sequence"/>
</dbReference>
<keyword evidence="3" id="KW-0106">Calcium</keyword>
<gene>
    <name evidence="6" type="ORF">BSL78_17660</name>
</gene>
<keyword evidence="4" id="KW-0812">Transmembrane</keyword>
<evidence type="ECO:0000256" key="3">
    <source>
        <dbReference type="ARBA" id="ARBA00022837"/>
    </source>
</evidence>
<evidence type="ECO:0000259" key="5">
    <source>
        <dbReference type="Pfam" id="PF03160"/>
    </source>
</evidence>
<accession>A0A2G8KBT3</accession>
<evidence type="ECO:0000256" key="2">
    <source>
        <dbReference type="ARBA" id="ARBA00022737"/>
    </source>
</evidence>
<evidence type="ECO:0000256" key="1">
    <source>
        <dbReference type="ARBA" id="ARBA00022729"/>
    </source>
</evidence>
<proteinExistence type="predicted"/>
<dbReference type="InterPro" id="IPR003644">
    <property type="entry name" value="Calx_beta"/>
</dbReference>
<evidence type="ECO:0000313" key="7">
    <source>
        <dbReference type="Proteomes" id="UP000230750"/>
    </source>
</evidence>
<reference evidence="6 7" key="1">
    <citation type="journal article" date="2017" name="PLoS Biol.">
        <title>The sea cucumber genome provides insights into morphological evolution and visceral regeneration.</title>
        <authorList>
            <person name="Zhang X."/>
            <person name="Sun L."/>
            <person name="Yuan J."/>
            <person name="Sun Y."/>
            <person name="Gao Y."/>
            <person name="Zhang L."/>
            <person name="Li S."/>
            <person name="Dai H."/>
            <person name="Hamel J.F."/>
            <person name="Liu C."/>
            <person name="Yu Y."/>
            <person name="Liu S."/>
            <person name="Lin W."/>
            <person name="Guo K."/>
            <person name="Jin S."/>
            <person name="Xu P."/>
            <person name="Storey K.B."/>
            <person name="Huan P."/>
            <person name="Zhang T."/>
            <person name="Zhou Y."/>
            <person name="Zhang J."/>
            <person name="Lin C."/>
            <person name="Li X."/>
            <person name="Xing L."/>
            <person name="Huo D."/>
            <person name="Sun M."/>
            <person name="Wang L."/>
            <person name="Mercier A."/>
            <person name="Li F."/>
            <person name="Yang H."/>
            <person name="Xiang J."/>
        </authorList>
    </citation>
    <scope>NUCLEOTIDE SEQUENCE [LARGE SCALE GENOMIC DNA]</scope>
    <source>
        <strain evidence="6">Shaxun</strain>
        <tissue evidence="6">Muscle</tissue>
    </source>
</reference>
<dbReference type="GO" id="GO:0016020">
    <property type="term" value="C:membrane"/>
    <property type="evidence" value="ECO:0007669"/>
    <property type="project" value="InterPro"/>
</dbReference>
<evidence type="ECO:0000256" key="4">
    <source>
        <dbReference type="SAM" id="Phobius"/>
    </source>
</evidence>
<dbReference type="Pfam" id="PF03160">
    <property type="entry name" value="Calx-beta"/>
    <property type="match status" value="1"/>
</dbReference>
<name>A0A2G8KBT3_STIJA</name>
<feature type="domain" description="Calx-beta" evidence="5">
    <location>
        <begin position="111"/>
        <end position="236"/>
    </location>
</feature>
<evidence type="ECO:0000313" key="6">
    <source>
        <dbReference type="EMBL" id="PIK45466.1"/>
    </source>
</evidence>
<protein>
    <submittedName>
        <fullName evidence="6">Aggregation factor core protein MAFp3, isoform C</fullName>
    </submittedName>
</protein>
<keyword evidence="4" id="KW-1133">Transmembrane helix</keyword>
<keyword evidence="7" id="KW-1185">Reference proteome</keyword>
<keyword evidence="1" id="KW-0732">Signal</keyword>
<dbReference type="SUPFAM" id="SSF141072">
    <property type="entry name" value="CalX-like"/>
    <property type="match status" value="2"/>
</dbReference>
<comment type="caution">
    <text evidence="6">The sequence shown here is derived from an EMBL/GenBank/DDBJ whole genome shotgun (WGS) entry which is preliminary data.</text>
</comment>
<sequence length="258" mass="28373">MSEFVAVFYSSYINLLCSTFCFLALSYDDITATGGSDYANTNVHIPIPTYTGTSDQFNFLLTFTSDQIVEDHERFNVILTEVGALPAFSRTDFIVVTDVAIDQSTSVTIIDDDSATLTVVSDTACHAEDDGTATVTLTLDNQVEDEGFKFGVTYSDIDASVSTDFIGTVTLGDFATLTNLFSFTVSLVDDEVVEFEQSFSLSLAPVSIPTSFIRSEPFVYLHATSRTATVTIKDDDTGTQTFWVFVFYRFETKSLFVT</sequence>
<keyword evidence="4" id="KW-0472">Membrane</keyword>